<dbReference type="Pfam" id="PF01565">
    <property type="entry name" value="FAD_binding_4"/>
    <property type="match status" value="1"/>
</dbReference>
<dbReference type="Proteomes" id="UP000198253">
    <property type="component" value="Chromosome I"/>
</dbReference>
<evidence type="ECO:0000256" key="3">
    <source>
        <dbReference type="ARBA" id="ARBA00022630"/>
    </source>
</evidence>
<dbReference type="PANTHER" id="PTHR13878">
    <property type="entry name" value="GULONOLACTONE OXIDASE"/>
    <property type="match status" value="1"/>
</dbReference>
<comment type="cofactor">
    <cofactor evidence="1">
        <name>FAD</name>
        <dbReference type="ChEBI" id="CHEBI:57692"/>
    </cofactor>
</comment>
<dbReference type="SUPFAM" id="SSF55103">
    <property type="entry name" value="FAD-linked oxidases, C-terminal domain"/>
    <property type="match status" value="1"/>
</dbReference>
<feature type="domain" description="FAD-binding PCMH-type" evidence="6">
    <location>
        <begin position="67"/>
        <end position="240"/>
    </location>
</feature>
<sequence length="493" mass="53936">MISRRGFLGAAASAAAVVGFDPFGHRWVTEAEAATRPSFSDVPPLDGELAVDPAARQAVATDLGNIVHRQPRAVLRPGSARDIATMIRFCSAHGIPVSTRGQAHTTYGQGVSGGLVIEMRHLRRIRSLDGRYAEVDAGIHWKDLATAAYEQSPRLTPPVLTGYTGLTVGGTLSVGGIGGIVGGLRTGLQVDHVRELEVVTGTGSIRRCSRQQQPDLFDAVLGGLGQCGVITKAVIELVPAPERARNFVLQYSENAPFFRDLRLLIDRAGVDHVYAEFTAPDPTPVYRIHATAFYDPPATPDDAAILAGLTTEPVVEDTPYLDYVLTIDRLIDMLRETENWDRLVKPWYDVWLPDSTIEEYLAELLPTLTPRDIGTYGAGLIYPQRRDLATRPAPRRPEPDGSPFVYVVDINTVSSTPGPDPEFSAEMLERNKRLYAHARQSYGAVLYPIGSVPFTARDWHDHYGDAWPAFHAAKRRYDPAGVLTPGPGIFRQD</sequence>
<dbReference type="NCBIfam" id="TIGR01409">
    <property type="entry name" value="TAT_signal_seq"/>
    <property type="match status" value="1"/>
</dbReference>
<evidence type="ECO:0000256" key="4">
    <source>
        <dbReference type="ARBA" id="ARBA00022827"/>
    </source>
</evidence>
<dbReference type="GO" id="GO:0019139">
    <property type="term" value="F:cytokinin dehydrogenase activity"/>
    <property type="evidence" value="ECO:0007669"/>
    <property type="project" value="InterPro"/>
</dbReference>
<dbReference type="InterPro" id="IPR036318">
    <property type="entry name" value="FAD-bd_PCMH-like_sf"/>
</dbReference>
<organism evidence="7 8">
    <name type="scientific">Micromonospora echinospora</name>
    <name type="common">Micromonospora purpurea</name>
    <dbReference type="NCBI Taxonomy" id="1877"/>
    <lineage>
        <taxon>Bacteria</taxon>
        <taxon>Bacillati</taxon>
        <taxon>Actinomycetota</taxon>
        <taxon>Actinomycetes</taxon>
        <taxon>Micromonosporales</taxon>
        <taxon>Micromonosporaceae</taxon>
        <taxon>Micromonospora</taxon>
    </lineage>
</organism>
<dbReference type="Gene3D" id="3.30.465.10">
    <property type="match status" value="1"/>
</dbReference>
<dbReference type="InterPro" id="IPR016170">
    <property type="entry name" value="Cytok_DH_C_sf"/>
</dbReference>
<dbReference type="InterPro" id="IPR006094">
    <property type="entry name" value="Oxid_FAD_bind_N"/>
</dbReference>
<name>A0A1C5A4G9_MICEC</name>
<dbReference type="Gene3D" id="3.30.43.10">
    <property type="entry name" value="Uridine Diphospho-n-acetylenolpyruvylglucosamine Reductase, domain 2"/>
    <property type="match status" value="1"/>
</dbReference>
<dbReference type="InterPro" id="IPR016169">
    <property type="entry name" value="FAD-bd_PCMH_sub2"/>
</dbReference>
<dbReference type="InterPro" id="IPR016167">
    <property type="entry name" value="FAD-bd_PCMH_sub1"/>
</dbReference>
<dbReference type="PANTHER" id="PTHR13878:SF53">
    <property type="entry name" value="CYTOKININ DEHYDROGENASE 6"/>
    <property type="match status" value="1"/>
</dbReference>
<comment type="similarity">
    <text evidence="2">Belongs to the oxygen-dependent FAD-linked oxidoreductase family.</text>
</comment>
<evidence type="ECO:0000313" key="8">
    <source>
        <dbReference type="Proteomes" id="UP000198253"/>
    </source>
</evidence>
<evidence type="ECO:0000256" key="1">
    <source>
        <dbReference type="ARBA" id="ARBA00001974"/>
    </source>
</evidence>
<evidence type="ECO:0000259" key="6">
    <source>
        <dbReference type="PROSITE" id="PS51387"/>
    </source>
</evidence>
<keyword evidence="4" id="KW-0274">FAD</keyword>
<evidence type="ECO:0000313" key="7">
    <source>
        <dbReference type="EMBL" id="SCF40056.1"/>
    </source>
</evidence>
<dbReference type="OrthoDB" id="9775082at2"/>
<reference evidence="8" key="1">
    <citation type="submission" date="2016-06" db="EMBL/GenBank/DDBJ databases">
        <authorList>
            <person name="Varghese N."/>
            <person name="Submissions Spin"/>
        </authorList>
    </citation>
    <scope>NUCLEOTIDE SEQUENCE [LARGE SCALE GENOMIC DNA]</scope>
    <source>
        <strain evidence="8">DSM 43816</strain>
    </source>
</reference>
<dbReference type="InParanoid" id="A0A1C5A4G9"/>
<evidence type="ECO:0000256" key="5">
    <source>
        <dbReference type="ARBA" id="ARBA00023002"/>
    </source>
</evidence>
<evidence type="ECO:0000256" key="2">
    <source>
        <dbReference type="ARBA" id="ARBA00005466"/>
    </source>
</evidence>
<dbReference type="PROSITE" id="PS51387">
    <property type="entry name" value="FAD_PCMH"/>
    <property type="match status" value="1"/>
</dbReference>
<dbReference type="RefSeq" id="WP_088984836.1">
    <property type="nucleotide sequence ID" value="NZ_LT607413.1"/>
</dbReference>
<dbReference type="InterPro" id="IPR019546">
    <property type="entry name" value="TAT_signal_bac_arc"/>
</dbReference>
<keyword evidence="3" id="KW-0285">Flavoprotein</keyword>
<dbReference type="Gene3D" id="3.40.462.10">
    <property type="entry name" value="FAD-linked oxidases, C-terminal domain"/>
    <property type="match status" value="1"/>
</dbReference>
<keyword evidence="5" id="KW-0560">Oxidoreductase</keyword>
<dbReference type="PROSITE" id="PS51318">
    <property type="entry name" value="TAT"/>
    <property type="match status" value="1"/>
</dbReference>
<accession>A0A1C5A4G9</accession>
<dbReference type="SUPFAM" id="SSF56176">
    <property type="entry name" value="FAD-binding/transporter-associated domain-like"/>
    <property type="match status" value="1"/>
</dbReference>
<dbReference type="GO" id="GO:0071949">
    <property type="term" value="F:FAD binding"/>
    <property type="evidence" value="ECO:0007669"/>
    <property type="project" value="InterPro"/>
</dbReference>
<dbReference type="InterPro" id="IPR016164">
    <property type="entry name" value="FAD-linked_Oxase-like_C"/>
</dbReference>
<dbReference type="InterPro" id="IPR015345">
    <property type="entry name" value="Cytokinin_DH_FAD/cytokin-bd"/>
</dbReference>
<dbReference type="InterPro" id="IPR050432">
    <property type="entry name" value="FAD-linked_Oxidoreductases_BP"/>
</dbReference>
<dbReference type="InterPro" id="IPR006311">
    <property type="entry name" value="TAT_signal"/>
</dbReference>
<dbReference type="Pfam" id="PF09265">
    <property type="entry name" value="Cytokin-bind"/>
    <property type="match status" value="1"/>
</dbReference>
<keyword evidence="8" id="KW-1185">Reference proteome</keyword>
<proteinExistence type="inferred from homology"/>
<dbReference type="AlphaFoldDB" id="A0A1C5A4G9"/>
<dbReference type="GO" id="GO:0009690">
    <property type="term" value="P:cytokinin metabolic process"/>
    <property type="evidence" value="ECO:0007669"/>
    <property type="project" value="InterPro"/>
</dbReference>
<dbReference type="InterPro" id="IPR016166">
    <property type="entry name" value="FAD-bd_PCMH"/>
</dbReference>
<protein>
    <submittedName>
        <fullName evidence="7">Tat (Twin-arginine translocation) pathway signal sequence</fullName>
    </submittedName>
</protein>
<gene>
    <name evidence="7" type="ORF">GA0070618_6282</name>
</gene>
<dbReference type="EMBL" id="LT607413">
    <property type="protein sequence ID" value="SCF40056.1"/>
    <property type="molecule type" value="Genomic_DNA"/>
</dbReference>